<organism evidence="1 2">
    <name type="scientific">Rangifer tarandus platyrhynchus</name>
    <name type="common">Svalbard reindeer</name>
    <dbReference type="NCBI Taxonomy" id="3082113"/>
    <lineage>
        <taxon>Eukaryota</taxon>
        <taxon>Metazoa</taxon>
        <taxon>Chordata</taxon>
        <taxon>Craniata</taxon>
        <taxon>Vertebrata</taxon>
        <taxon>Euteleostomi</taxon>
        <taxon>Mammalia</taxon>
        <taxon>Eutheria</taxon>
        <taxon>Laurasiatheria</taxon>
        <taxon>Artiodactyla</taxon>
        <taxon>Ruminantia</taxon>
        <taxon>Pecora</taxon>
        <taxon>Cervidae</taxon>
        <taxon>Odocoileinae</taxon>
        <taxon>Rangifer</taxon>
    </lineage>
</organism>
<gene>
    <name evidence="1" type="ORF">MRATA1EN3_LOCUS13412</name>
</gene>
<evidence type="ECO:0000313" key="1">
    <source>
        <dbReference type="EMBL" id="CAI9702199.1"/>
    </source>
</evidence>
<dbReference type="Proteomes" id="UP001162501">
    <property type="component" value="Chromosome 23"/>
</dbReference>
<sequence>MTVNLGRLQLFRVLNFIRPPPPARLATGFGWIRVAKNGVARAAQINQPWGQAAPGSQPPSRDEEDRSGRQARSAGATPWVSMSAVPTHSLAPFGERCLFRARSTAQTPDSRSPAGALGLSPRSGAPSTTAVLHAQRPSEVRLLPLLP</sequence>
<name>A0ACB0ENW4_RANTA</name>
<proteinExistence type="predicted"/>
<evidence type="ECO:0000313" key="2">
    <source>
        <dbReference type="Proteomes" id="UP001162501"/>
    </source>
</evidence>
<protein>
    <submittedName>
        <fullName evidence="1">Uncharacterized protein</fullName>
    </submittedName>
</protein>
<reference evidence="1" key="1">
    <citation type="submission" date="2023-05" db="EMBL/GenBank/DDBJ databases">
        <authorList>
            <consortium name="ELIXIR-Norway"/>
        </authorList>
    </citation>
    <scope>NUCLEOTIDE SEQUENCE</scope>
</reference>
<accession>A0ACB0ENW4</accession>
<dbReference type="EMBL" id="OX596107">
    <property type="protein sequence ID" value="CAI9702199.1"/>
    <property type="molecule type" value="Genomic_DNA"/>
</dbReference>